<dbReference type="Gene3D" id="3.10.100.10">
    <property type="entry name" value="Mannose-Binding Protein A, subunit A"/>
    <property type="match status" value="1"/>
</dbReference>
<dbReference type="SUPFAM" id="SSF56436">
    <property type="entry name" value="C-type lectin-like"/>
    <property type="match status" value="1"/>
</dbReference>
<dbReference type="EMBL" id="KP136799">
    <property type="protein sequence ID" value="AJG42976.1"/>
    <property type="molecule type" value="Genomic_DNA"/>
</dbReference>
<keyword evidence="3" id="KW-1185">Reference proteome</keyword>
<dbReference type="GeneID" id="65099497"/>
<evidence type="ECO:0000313" key="3">
    <source>
        <dbReference type="Proteomes" id="UP000296355"/>
    </source>
</evidence>
<keyword evidence="1" id="KW-1133">Transmembrane helix</keyword>
<dbReference type="KEGG" id="vg:65099497"/>
<feature type="transmembrane region" description="Helical" evidence="1">
    <location>
        <begin position="15"/>
        <end position="36"/>
    </location>
</feature>
<evidence type="ECO:0000256" key="1">
    <source>
        <dbReference type="SAM" id="Phobius"/>
    </source>
</evidence>
<organism evidence="2 3">
    <name type="scientific">phocid gammaherpesvirus 3</name>
    <dbReference type="NCBI Taxonomy" id="2560643"/>
    <lineage>
        <taxon>Viruses</taxon>
        <taxon>Duplodnaviria</taxon>
        <taxon>Heunggongvirae</taxon>
        <taxon>Peploviricota</taxon>
        <taxon>Herviviricetes</taxon>
        <taxon>Herpesvirales</taxon>
        <taxon>Orthoherpesviridae</taxon>
        <taxon>Gammaherpesvirinae</taxon>
        <taxon>Percavirus</taxon>
        <taxon>Percavirus phocidgamma3</taxon>
    </lineage>
</organism>
<sequence length="229" mass="26786">MFLCVLKMKLKQYSFNTGFITFCSLLISVFCLILAINSIFKMKNVVEVGSFIITDHIEFKSQAAAISHWEMFNFTKENKTFTPMYYYQKYVNINLNVTELLPRCQNCSKSNANFHTNNTCYYLTSKKYTFKDCFTTCINASNCYYFIGNFFNMPELRIHINASATYWIGAYRDVQHNNWRDLNGTAIEVYDVYGTTCAYIGKHTPIPRSDFNCNHLRFCVCGGYFFKKK</sequence>
<dbReference type="Proteomes" id="UP000296355">
    <property type="component" value="Segment"/>
</dbReference>
<keyword evidence="1" id="KW-0812">Transmembrane</keyword>
<dbReference type="CDD" id="cd00037">
    <property type="entry name" value="CLECT"/>
    <property type="match status" value="1"/>
</dbReference>
<reference evidence="2" key="1">
    <citation type="submission" date="2014-11" db="EMBL/GenBank/DDBJ databases">
        <title>Gammaherpesviruses are widespread among seal species in Canada.</title>
        <authorList>
            <person name="Bellehumeur C."/>
            <person name="Nielsen O."/>
            <person name="Measures L."/>
            <person name="Harwood L."/>
            <person name="Boyle B."/>
            <person name="Gagnon C.A."/>
        </authorList>
    </citation>
    <scope>NUCLEOTIDE SEQUENCE [LARGE SCALE GENOMIC DNA]</scope>
    <source>
        <strain evidence="2">FMV04-1493874</strain>
    </source>
</reference>
<dbReference type="InterPro" id="IPR016186">
    <property type="entry name" value="C-type_lectin-like/link_sf"/>
</dbReference>
<dbReference type="RefSeq" id="YP_010084507.1">
    <property type="nucleotide sequence ID" value="NC_055139.1"/>
</dbReference>
<proteinExistence type="predicted"/>
<accession>A0A0R5Z2N7</accession>
<dbReference type="InterPro" id="IPR016187">
    <property type="entry name" value="CTDL_fold"/>
</dbReference>
<protein>
    <submittedName>
        <fullName evidence="2">Uncharacterized protein</fullName>
    </submittedName>
</protein>
<name>A0A0R5Z2N7_9GAMA</name>
<evidence type="ECO:0000313" key="2">
    <source>
        <dbReference type="EMBL" id="AJG42976.1"/>
    </source>
</evidence>
<keyword evidence="1" id="KW-0472">Membrane</keyword>